<dbReference type="PROSITE" id="PS50862">
    <property type="entry name" value="AA_TRNA_LIGASE_II"/>
    <property type="match status" value="1"/>
</dbReference>
<dbReference type="PANTHER" id="PTHR43382:SF2">
    <property type="entry name" value="BIFUNCTIONAL GLUTAMATE_PROLINE--TRNA LIGASE"/>
    <property type="match status" value="1"/>
</dbReference>
<reference evidence="10 11" key="1">
    <citation type="journal article" date="2014" name="PLoS ONE">
        <title>Reduction of Hydrogen Peroxide Accumulation and Toxicity by a Catalase from Mycoplasma iowae.</title>
        <authorList>
            <person name="Pritchard R.E."/>
            <person name="Prassinos A.J."/>
            <person name="Osborne J.D."/>
            <person name="Raviv Z."/>
            <person name="Balish M.F."/>
        </authorList>
    </citation>
    <scope>NUCLEOTIDE SEQUENCE [LARGE SCALE GENOMIC DNA]</scope>
    <source>
        <strain evidence="10 11">DK-CPA</strain>
    </source>
</reference>
<dbReference type="HAMAP" id="MF_01571">
    <property type="entry name" value="Pro_tRNA_synth_type3"/>
    <property type="match status" value="1"/>
</dbReference>
<evidence type="ECO:0000256" key="7">
    <source>
        <dbReference type="ARBA" id="ARBA00047671"/>
    </source>
</evidence>
<dbReference type="FunFam" id="3.30.930.10:FF:000037">
    <property type="entry name" value="Proline--tRNA ligase"/>
    <property type="match status" value="1"/>
</dbReference>
<dbReference type="InterPro" id="IPR036621">
    <property type="entry name" value="Anticodon-bd_dom_sf"/>
</dbReference>
<accession>A0A084U4P4</accession>
<dbReference type="InterPro" id="IPR002316">
    <property type="entry name" value="Pro-tRNA-ligase_IIa"/>
</dbReference>
<dbReference type="InterPro" id="IPR004499">
    <property type="entry name" value="Pro-tRNA-ligase_IIa_arc-type"/>
</dbReference>
<keyword evidence="2 8" id="KW-0436">Ligase</keyword>
<comment type="subunit">
    <text evidence="8">Homodimer.</text>
</comment>
<dbReference type="Proteomes" id="UP000028523">
    <property type="component" value="Unassembled WGS sequence"/>
</dbReference>
<comment type="caution">
    <text evidence="10">The sequence shown here is derived from an EMBL/GenBank/DDBJ whole genome shotgun (WGS) entry which is preliminary data.</text>
</comment>
<keyword evidence="4 8" id="KW-0067">ATP-binding</keyword>
<dbReference type="GO" id="GO:0017101">
    <property type="term" value="C:aminoacyl-tRNA synthetase multienzyme complex"/>
    <property type="evidence" value="ECO:0007669"/>
    <property type="project" value="TreeGrafter"/>
</dbReference>
<dbReference type="GO" id="GO:0005524">
    <property type="term" value="F:ATP binding"/>
    <property type="evidence" value="ECO:0007669"/>
    <property type="project" value="UniProtKB-UniRule"/>
</dbReference>
<evidence type="ECO:0000256" key="4">
    <source>
        <dbReference type="ARBA" id="ARBA00022840"/>
    </source>
</evidence>
<dbReference type="EMBL" id="AWQU01000044">
    <property type="protein sequence ID" value="KFB07930.1"/>
    <property type="molecule type" value="Genomic_DNA"/>
</dbReference>
<dbReference type="SMART" id="SM00946">
    <property type="entry name" value="ProRS-C_1"/>
    <property type="match status" value="1"/>
</dbReference>
<comment type="catalytic activity">
    <reaction evidence="7 8">
        <text>tRNA(Pro) + L-proline + ATP = L-prolyl-tRNA(Pro) + AMP + diphosphate</text>
        <dbReference type="Rhea" id="RHEA:14305"/>
        <dbReference type="Rhea" id="RHEA-COMP:9700"/>
        <dbReference type="Rhea" id="RHEA-COMP:9702"/>
        <dbReference type="ChEBI" id="CHEBI:30616"/>
        <dbReference type="ChEBI" id="CHEBI:33019"/>
        <dbReference type="ChEBI" id="CHEBI:60039"/>
        <dbReference type="ChEBI" id="CHEBI:78442"/>
        <dbReference type="ChEBI" id="CHEBI:78532"/>
        <dbReference type="ChEBI" id="CHEBI:456215"/>
        <dbReference type="EC" id="6.1.1.15"/>
    </reaction>
</comment>
<dbReference type="SUPFAM" id="SSF52954">
    <property type="entry name" value="Class II aaRS ABD-related"/>
    <property type="match status" value="1"/>
</dbReference>
<dbReference type="InterPro" id="IPR002314">
    <property type="entry name" value="aa-tRNA-synt_IIb"/>
</dbReference>
<dbReference type="NCBIfam" id="TIGR00408">
    <property type="entry name" value="proS_fam_I"/>
    <property type="match status" value="1"/>
</dbReference>
<comment type="function">
    <text evidence="8">Catalyzes the attachment of proline to tRNA(Pro) in a two-step reaction: proline is first activated by ATP to form Pro-AMP and then transferred to the acceptor end of tRNA(Pro).</text>
</comment>
<dbReference type="InterPro" id="IPR016061">
    <property type="entry name" value="Pro-tRNA_ligase_II_C"/>
</dbReference>
<evidence type="ECO:0000256" key="3">
    <source>
        <dbReference type="ARBA" id="ARBA00022741"/>
    </source>
</evidence>
<feature type="domain" description="Aminoacyl-transfer RNA synthetases class-II family profile" evidence="9">
    <location>
        <begin position="32"/>
        <end position="279"/>
    </location>
</feature>
<gene>
    <name evidence="8 10" type="primary">proS</name>
    <name evidence="10" type="ORF">P271_795</name>
</gene>
<dbReference type="EC" id="6.1.1.15" evidence="8"/>
<evidence type="ECO:0000259" key="9">
    <source>
        <dbReference type="PROSITE" id="PS50862"/>
    </source>
</evidence>
<evidence type="ECO:0000256" key="8">
    <source>
        <dbReference type="HAMAP-Rule" id="MF_01571"/>
    </source>
</evidence>
<dbReference type="InterPro" id="IPR045864">
    <property type="entry name" value="aa-tRNA-synth_II/BPL/LPL"/>
</dbReference>
<keyword evidence="5 8" id="KW-0648">Protein biosynthesis</keyword>
<evidence type="ECO:0000256" key="1">
    <source>
        <dbReference type="ARBA" id="ARBA00022490"/>
    </source>
</evidence>
<dbReference type="Pfam" id="PF00587">
    <property type="entry name" value="tRNA-synt_2b"/>
    <property type="match status" value="1"/>
</dbReference>
<dbReference type="InterPro" id="IPR004154">
    <property type="entry name" value="Anticodon-bd"/>
</dbReference>
<dbReference type="Gene3D" id="3.30.930.10">
    <property type="entry name" value="Bira Bifunctional Protein, Domain 2"/>
    <property type="match status" value="1"/>
</dbReference>
<dbReference type="Gene3D" id="3.40.50.800">
    <property type="entry name" value="Anticodon-binding domain"/>
    <property type="match status" value="1"/>
</dbReference>
<dbReference type="CDD" id="cd00778">
    <property type="entry name" value="ProRS_core_arch_euk"/>
    <property type="match status" value="1"/>
</dbReference>
<keyword evidence="1 8" id="KW-0963">Cytoplasm</keyword>
<dbReference type="SUPFAM" id="SSF64586">
    <property type="entry name" value="C-terminal domain of ProRS"/>
    <property type="match status" value="1"/>
</dbReference>
<dbReference type="InterPro" id="IPR017449">
    <property type="entry name" value="Pro-tRNA_synth_II"/>
</dbReference>
<name>A0A084U4P4_MALIO</name>
<dbReference type="InterPro" id="IPR033721">
    <property type="entry name" value="ProRS_core_arch_euk"/>
</dbReference>
<evidence type="ECO:0000256" key="6">
    <source>
        <dbReference type="ARBA" id="ARBA00023146"/>
    </source>
</evidence>
<keyword evidence="6 8" id="KW-0030">Aminoacyl-tRNA synthetase</keyword>
<dbReference type="GO" id="GO:0006433">
    <property type="term" value="P:prolyl-tRNA aminoacylation"/>
    <property type="evidence" value="ECO:0007669"/>
    <property type="project" value="UniProtKB-UniRule"/>
</dbReference>
<dbReference type="Pfam" id="PF03129">
    <property type="entry name" value="HGTP_anticodon"/>
    <property type="match status" value="1"/>
</dbReference>
<dbReference type="GO" id="GO:0004827">
    <property type="term" value="F:proline-tRNA ligase activity"/>
    <property type="evidence" value="ECO:0007669"/>
    <property type="project" value="UniProtKB-UniRule"/>
</dbReference>
<evidence type="ECO:0000313" key="11">
    <source>
        <dbReference type="Proteomes" id="UP000028523"/>
    </source>
</evidence>
<keyword evidence="3 8" id="KW-0547">Nucleotide-binding</keyword>
<dbReference type="SUPFAM" id="SSF55681">
    <property type="entry name" value="Class II aaRS and biotin synthetases"/>
    <property type="match status" value="1"/>
</dbReference>
<dbReference type="GO" id="GO:0005737">
    <property type="term" value="C:cytoplasm"/>
    <property type="evidence" value="ECO:0007669"/>
    <property type="project" value="UniProtKB-SubCell"/>
</dbReference>
<evidence type="ECO:0000256" key="5">
    <source>
        <dbReference type="ARBA" id="ARBA00022917"/>
    </source>
</evidence>
<comment type="similarity">
    <text evidence="8">Belongs to the class-II aminoacyl-tRNA synthetase family. ProS type 3 subfamily.</text>
</comment>
<dbReference type="PRINTS" id="PR01046">
    <property type="entry name" value="TRNASYNTHPRO"/>
</dbReference>
<dbReference type="RefSeq" id="WP_036451324.1">
    <property type="nucleotide sequence ID" value="NZ_AWQU01000044.1"/>
</dbReference>
<keyword evidence="11" id="KW-1185">Reference proteome</keyword>
<dbReference type="PANTHER" id="PTHR43382">
    <property type="entry name" value="PROLYL-TRNA SYNTHETASE"/>
    <property type="match status" value="1"/>
</dbReference>
<proteinExistence type="inferred from homology"/>
<protein>
    <recommendedName>
        <fullName evidence="8">Proline--tRNA ligase</fullName>
        <ecNumber evidence="8">6.1.1.15</ecNumber>
    </recommendedName>
    <alternativeName>
        <fullName evidence="8">Prolyl-tRNA synthetase</fullName>
        <shortName evidence="8">ProRS</shortName>
    </alternativeName>
</protein>
<dbReference type="Pfam" id="PF09180">
    <property type="entry name" value="ProRS-C_1"/>
    <property type="match status" value="1"/>
</dbReference>
<evidence type="ECO:0000256" key="2">
    <source>
        <dbReference type="ARBA" id="ARBA00022598"/>
    </source>
</evidence>
<sequence>MSKIISSKKDFSKWYTSILTEADLVDYGLVKGTIVFKPYAWKIWTNIQKELDKELKKLGVENCCFPLMIPYSEFKKEAKHVEGFAPELFRITKIGDKELSDDLVVRPTSEISFCKYFSLNSKSYNDLPIKLNQWCNVFRVEKNTRPFLRTSEFFWQETHAIFETKKEAQQFALDFIHVYEKFLKEALCIPVIVGEKTEYERFAGASNTYTIEALMKDGQALQSGTSHFLDQNFSKNFDIKYQTKDNSFDYVYQTSHGVSTRLIGALIMTHSDDNGLVLPSKIAPYQVVVITDDVNYFNSQIKPTLDSIQDLDYKVDTSNKSLGIRIAKYEVMGVPLQFIIGRKEIEDKSVTIYNRVTKEKKNIKLEQLDKEFITSSLSDLDKTLYNNALNFLNNSIVEVDNIEEFKKAINDKKMVLAYWSGSQEDEKKLKELTQATTRCICWSKKSLENKKCFFTNKPDAKLVYFARSY</sequence>
<comment type="subcellular location">
    <subcellularLocation>
        <location evidence="8">Cytoplasm</location>
    </subcellularLocation>
</comment>
<dbReference type="InterPro" id="IPR006195">
    <property type="entry name" value="aa-tRNA-synth_II"/>
</dbReference>
<dbReference type="Gene3D" id="3.30.110.30">
    <property type="entry name" value="C-terminal domain of ProRS"/>
    <property type="match status" value="1"/>
</dbReference>
<dbReference type="AlphaFoldDB" id="A0A084U4P4"/>
<evidence type="ECO:0000313" key="10">
    <source>
        <dbReference type="EMBL" id="KFB07930.1"/>
    </source>
</evidence>
<comment type="domain">
    <text evidence="8">Consists of three domains: the N-terminal catalytic domain, the anticodon-binding domain and the C-terminal extension.</text>
</comment>
<organism evidence="10 11">
    <name type="scientific">Malacoplasma iowae DK-CPA</name>
    <dbReference type="NCBI Taxonomy" id="1394179"/>
    <lineage>
        <taxon>Bacteria</taxon>
        <taxon>Bacillati</taxon>
        <taxon>Mycoplasmatota</taxon>
        <taxon>Mycoplasmoidales</taxon>
        <taxon>Mycoplasmoidaceae</taxon>
        <taxon>Malacoplasma</taxon>
    </lineage>
</organism>